<keyword evidence="2" id="KW-1185">Reference proteome</keyword>
<name>A0AAD1Y1Q9_EUPCR</name>
<evidence type="ECO:0000313" key="2">
    <source>
        <dbReference type="Proteomes" id="UP001295684"/>
    </source>
</evidence>
<proteinExistence type="predicted"/>
<dbReference type="Proteomes" id="UP001295684">
    <property type="component" value="Unassembled WGS sequence"/>
</dbReference>
<organism evidence="1 2">
    <name type="scientific">Euplotes crassus</name>
    <dbReference type="NCBI Taxonomy" id="5936"/>
    <lineage>
        <taxon>Eukaryota</taxon>
        <taxon>Sar</taxon>
        <taxon>Alveolata</taxon>
        <taxon>Ciliophora</taxon>
        <taxon>Intramacronucleata</taxon>
        <taxon>Spirotrichea</taxon>
        <taxon>Hypotrichia</taxon>
        <taxon>Euplotida</taxon>
        <taxon>Euplotidae</taxon>
        <taxon>Moneuplotes</taxon>
    </lineage>
</organism>
<accession>A0AAD1Y1Q9</accession>
<dbReference type="EMBL" id="CAMPGE010024381">
    <property type="protein sequence ID" value="CAI2382225.1"/>
    <property type="molecule type" value="Genomic_DNA"/>
</dbReference>
<comment type="caution">
    <text evidence="1">The sequence shown here is derived from an EMBL/GenBank/DDBJ whole genome shotgun (WGS) entry which is preliminary data.</text>
</comment>
<sequence>MFHPSINSEYSLSQQDYIYEGSVFASVVSQNTDFQLSSKDMNYFAKNKEFYSEIIGSNCIESKSEKQSTALESNGCSLIQLRDKGHKLQVFSSTVAQPAIEDSSLRSQVEVIAQDKNLDSNVSPHSSPPSQDGNKHLRLLQNTTRYDQNLRDCLRFCRKFFLQFFKNHNPEIVRKRYVNCPMKQVLQSTTLTLFRVMADEEVTPSLAYFLVGILSLKSPSRMRCSSEVKKEIVLFLETTRKFSMIKFRAIMKSPNLQTLVKHLANHCDDPRALKLRDALECLPK</sequence>
<reference evidence="1" key="1">
    <citation type="submission" date="2023-07" db="EMBL/GenBank/DDBJ databases">
        <authorList>
            <consortium name="AG Swart"/>
            <person name="Singh M."/>
            <person name="Singh A."/>
            <person name="Seah K."/>
            <person name="Emmerich C."/>
        </authorList>
    </citation>
    <scope>NUCLEOTIDE SEQUENCE</scope>
    <source>
        <strain evidence="1">DP1</strain>
    </source>
</reference>
<evidence type="ECO:0000313" key="1">
    <source>
        <dbReference type="EMBL" id="CAI2382225.1"/>
    </source>
</evidence>
<dbReference type="AlphaFoldDB" id="A0AAD1Y1Q9"/>
<gene>
    <name evidence="1" type="ORF">ECRASSUSDP1_LOCUS23695</name>
</gene>
<protein>
    <submittedName>
        <fullName evidence="1">Uncharacterized protein</fullName>
    </submittedName>
</protein>